<gene>
    <name evidence="2" type="ORF">K0M31_017611</name>
</gene>
<reference evidence="2" key="1">
    <citation type="submission" date="2021-10" db="EMBL/GenBank/DDBJ databases">
        <title>Melipona bicolor Genome sequencing and assembly.</title>
        <authorList>
            <person name="Araujo N.S."/>
            <person name="Arias M.C."/>
        </authorList>
    </citation>
    <scope>NUCLEOTIDE SEQUENCE</scope>
    <source>
        <strain evidence="2">USP_2M_L1-L4_2017</strain>
        <tissue evidence="2">Whole body</tissue>
    </source>
</reference>
<feature type="region of interest" description="Disordered" evidence="1">
    <location>
        <begin position="1"/>
        <end position="51"/>
    </location>
</feature>
<proteinExistence type="predicted"/>
<evidence type="ECO:0000313" key="3">
    <source>
        <dbReference type="Proteomes" id="UP001177670"/>
    </source>
</evidence>
<evidence type="ECO:0000256" key="1">
    <source>
        <dbReference type="SAM" id="MobiDB-lite"/>
    </source>
</evidence>
<organism evidence="2 3">
    <name type="scientific">Melipona bicolor</name>
    <dbReference type="NCBI Taxonomy" id="60889"/>
    <lineage>
        <taxon>Eukaryota</taxon>
        <taxon>Metazoa</taxon>
        <taxon>Ecdysozoa</taxon>
        <taxon>Arthropoda</taxon>
        <taxon>Hexapoda</taxon>
        <taxon>Insecta</taxon>
        <taxon>Pterygota</taxon>
        <taxon>Neoptera</taxon>
        <taxon>Endopterygota</taxon>
        <taxon>Hymenoptera</taxon>
        <taxon>Apocrita</taxon>
        <taxon>Aculeata</taxon>
        <taxon>Apoidea</taxon>
        <taxon>Anthophila</taxon>
        <taxon>Apidae</taxon>
        <taxon>Melipona</taxon>
    </lineage>
</organism>
<dbReference type="Proteomes" id="UP001177670">
    <property type="component" value="Unassembled WGS sequence"/>
</dbReference>
<dbReference type="AlphaFoldDB" id="A0AA40KSL6"/>
<sequence length="51" mass="5329">MSNDLAADGEETWSGDAAIPRESDRNEPNGVALETIRSWQRGSGGTPPTGA</sequence>
<name>A0AA40KSL6_9HYME</name>
<protein>
    <submittedName>
        <fullName evidence="2">Uncharacterized protein</fullName>
    </submittedName>
</protein>
<feature type="compositionally biased region" description="Gly residues" evidence="1">
    <location>
        <begin position="42"/>
        <end position="51"/>
    </location>
</feature>
<dbReference type="EMBL" id="JAHYIQ010000006">
    <property type="protein sequence ID" value="KAK1131324.1"/>
    <property type="molecule type" value="Genomic_DNA"/>
</dbReference>
<accession>A0AA40KSL6</accession>
<comment type="caution">
    <text evidence="2">The sequence shown here is derived from an EMBL/GenBank/DDBJ whole genome shotgun (WGS) entry which is preliminary data.</text>
</comment>
<keyword evidence="3" id="KW-1185">Reference proteome</keyword>
<evidence type="ECO:0000313" key="2">
    <source>
        <dbReference type="EMBL" id="KAK1131324.1"/>
    </source>
</evidence>